<name>A0A9X2L6W3_9PROT</name>
<dbReference type="Proteomes" id="UP001142610">
    <property type="component" value="Unassembled WGS sequence"/>
</dbReference>
<dbReference type="EMBL" id="JANIBC010000001">
    <property type="protein sequence ID" value="MCQ8184249.1"/>
    <property type="molecule type" value="Genomic_DNA"/>
</dbReference>
<evidence type="ECO:0000313" key="2">
    <source>
        <dbReference type="Proteomes" id="UP001142610"/>
    </source>
</evidence>
<accession>A0A9X2L6W3</accession>
<keyword evidence="2" id="KW-1185">Reference proteome</keyword>
<evidence type="ECO:0000313" key="1">
    <source>
        <dbReference type="EMBL" id="MCQ8184249.1"/>
    </source>
</evidence>
<dbReference type="RefSeq" id="WP_256618054.1">
    <property type="nucleotide sequence ID" value="NZ_JANIBC010000001.1"/>
</dbReference>
<reference evidence="1" key="1">
    <citation type="submission" date="2022-07" db="EMBL/GenBank/DDBJ databases">
        <title>Parvularcula maris sp. nov., an algicidal bacterium isolated from seawater.</title>
        <authorList>
            <person name="Li F."/>
        </authorList>
    </citation>
    <scope>NUCLEOTIDE SEQUENCE</scope>
    <source>
        <strain evidence="1">BGMRC 0090</strain>
    </source>
</reference>
<dbReference type="AlphaFoldDB" id="A0A9X2L6W3"/>
<organism evidence="1 2">
    <name type="scientific">Parvularcula maris</name>
    <dbReference type="NCBI Taxonomy" id="2965077"/>
    <lineage>
        <taxon>Bacteria</taxon>
        <taxon>Pseudomonadati</taxon>
        <taxon>Pseudomonadota</taxon>
        <taxon>Alphaproteobacteria</taxon>
        <taxon>Parvularculales</taxon>
        <taxon>Parvularculaceae</taxon>
        <taxon>Parvularcula</taxon>
    </lineage>
</organism>
<protein>
    <submittedName>
        <fullName evidence="1">Uncharacterized protein</fullName>
    </submittedName>
</protein>
<gene>
    <name evidence="1" type="ORF">NOG11_02510</name>
</gene>
<sequence>MSRFGRTPKGSRLKTAAAASVLRLSMVPRTMLSAGADRLELLEYAGMSFVVLPNIVCLQP</sequence>
<proteinExistence type="predicted"/>
<comment type="caution">
    <text evidence="1">The sequence shown here is derived from an EMBL/GenBank/DDBJ whole genome shotgun (WGS) entry which is preliminary data.</text>
</comment>